<dbReference type="InterPro" id="IPR036895">
    <property type="entry name" value="Uracil-DNA_glycosylase-like_sf"/>
</dbReference>
<keyword evidence="12" id="KW-1185">Reference proteome</keyword>
<reference evidence="11" key="1">
    <citation type="journal article" date="2014" name="Int. J. Syst. Evol. Microbiol.">
        <title>Complete genome of a new Firmicutes species belonging to the dominant human colonic microbiota ('Ruminococcus bicirculans') reveals two chromosomes and a selective capacity to utilize plant glucans.</title>
        <authorList>
            <consortium name="NISC Comparative Sequencing Program"/>
            <person name="Wegmann U."/>
            <person name="Louis P."/>
            <person name="Goesmann A."/>
            <person name="Henrissat B."/>
            <person name="Duncan S.H."/>
            <person name="Flint H.J."/>
        </authorList>
    </citation>
    <scope>NUCLEOTIDE SEQUENCE</scope>
    <source>
        <strain evidence="11">NBRC 108216</strain>
    </source>
</reference>
<sequence>MQARALCSAKVHPSQIRFIPPDRDNTLLDFGVTDLPQVRRKVIASEDFMDRAARVACHNDPDRYDRLYQLLWRLQDTPSLMRNTVDDDVRWLIDADKAIRRDRHKMHAFVRFRKVGDTDQGREQFMAWFEPSHFIVDLASGFFTRRFPNMDWAIVTPYRTAIWNGESLCFAPGGTRDDVPEEDCVEDQWKTYFASIFNPARLKVGAMTAEMPKKYWRNLPEAALIPDLIKTAKGRERNLIRSLNAAPNPLAAKATYQPRRVIPDQTPQDIPALWKQVEACRRCDLWQGATQGVAGVGPKDAALMIIGEQPGDQEDLAGQPFIGPAGQLLTQALTDAGLSREQVYVTNAVKHFKYEVRGQRRIHRNPTIAEIRACNAWLEQEIAMIKPQLVLCLGGSAARAVNGKPVKISEVRGRPMTRADGLPFFVTSHPAYILRVQRYEDAPKAYQEMVADLKAVADLLAA</sequence>
<keyword evidence="9" id="KW-0234">DNA repair</keyword>
<keyword evidence="4" id="KW-0479">Metal-binding</keyword>
<dbReference type="InterPro" id="IPR005122">
    <property type="entry name" value="Uracil-DNA_glycosylase-like"/>
</dbReference>
<evidence type="ECO:0000256" key="7">
    <source>
        <dbReference type="ARBA" id="ARBA00023004"/>
    </source>
</evidence>
<keyword evidence="7" id="KW-0408">Iron</keyword>
<dbReference type="Proteomes" id="UP001161390">
    <property type="component" value="Unassembled WGS sequence"/>
</dbReference>
<evidence type="ECO:0000313" key="11">
    <source>
        <dbReference type="EMBL" id="GLQ21149.1"/>
    </source>
</evidence>
<name>A0ABQ5V361_9PROT</name>
<evidence type="ECO:0000256" key="6">
    <source>
        <dbReference type="ARBA" id="ARBA00022801"/>
    </source>
</evidence>
<dbReference type="Pfam" id="PF13566">
    <property type="entry name" value="DUF4130"/>
    <property type="match status" value="1"/>
</dbReference>
<protein>
    <recommendedName>
        <fullName evidence="2">Type-4 uracil-DNA glycosylase</fullName>
    </recommendedName>
</protein>
<evidence type="ECO:0000259" key="10">
    <source>
        <dbReference type="SMART" id="SM00986"/>
    </source>
</evidence>
<dbReference type="CDD" id="cd10030">
    <property type="entry name" value="UDG-F4_TTUDGA_SPO1dp_like"/>
    <property type="match status" value="1"/>
</dbReference>
<keyword evidence="5" id="KW-0227">DNA damage</keyword>
<dbReference type="NCBIfam" id="TIGR03914">
    <property type="entry name" value="UDG_fam_dom"/>
    <property type="match status" value="1"/>
</dbReference>
<evidence type="ECO:0000256" key="5">
    <source>
        <dbReference type="ARBA" id="ARBA00022763"/>
    </source>
</evidence>
<gene>
    <name evidence="11" type="ORF">GCM10007854_21040</name>
</gene>
<dbReference type="NCBIfam" id="TIGR03915">
    <property type="entry name" value="SAM_7_link_chp"/>
    <property type="match status" value="1"/>
</dbReference>
<evidence type="ECO:0000256" key="1">
    <source>
        <dbReference type="ARBA" id="ARBA00006521"/>
    </source>
</evidence>
<reference evidence="11" key="2">
    <citation type="submission" date="2023-01" db="EMBL/GenBank/DDBJ databases">
        <title>Draft genome sequence of Algimonas porphyrae strain NBRC 108216.</title>
        <authorList>
            <person name="Sun Q."/>
            <person name="Mori K."/>
        </authorList>
    </citation>
    <scope>NUCLEOTIDE SEQUENCE</scope>
    <source>
        <strain evidence="11">NBRC 108216</strain>
    </source>
</reference>
<dbReference type="InterPro" id="IPR051536">
    <property type="entry name" value="UDG_Type-4/5"/>
</dbReference>
<evidence type="ECO:0000256" key="2">
    <source>
        <dbReference type="ARBA" id="ARBA00019403"/>
    </source>
</evidence>
<dbReference type="SUPFAM" id="SSF52141">
    <property type="entry name" value="Uracil-DNA glycosylase-like"/>
    <property type="match status" value="1"/>
</dbReference>
<dbReference type="InterPro" id="IPR025404">
    <property type="entry name" value="DUF4130"/>
</dbReference>
<keyword evidence="8" id="KW-0411">Iron-sulfur</keyword>
<comment type="caution">
    <text evidence="11">The sequence shown here is derived from an EMBL/GenBank/DDBJ whole genome shotgun (WGS) entry which is preliminary data.</text>
</comment>
<dbReference type="InterPro" id="IPR005273">
    <property type="entry name" value="Ura-DNA_glyco_family4"/>
</dbReference>
<dbReference type="PANTHER" id="PTHR33693:SF9">
    <property type="entry name" value="TYPE-4 URACIL-DNA GLYCOSYLASE"/>
    <property type="match status" value="1"/>
</dbReference>
<evidence type="ECO:0000256" key="3">
    <source>
        <dbReference type="ARBA" id="ARBA00022485"/>
    </source>
</evidence>
<dbReference type="InterPro" id="IPR023875">
    <property type="entry name" value="DNA_repair_put"/>
</dbReference>
<feature type="domain" description="Uracil-DNA glycosylase-like" evidence="10">
    <location>
        <begin position="294"/>
        <end position="454"/>
    </location>
</feature>
<dbReference type="NCBIfam" id="TIGR00758">
    <property type="entry name" value="UDG_fam4"/>
    <property type="match status" value="1"/>
</dbReference>
<keyword evidence="6" id="KW-0378">Hydrolase</keyword>
<dbReference type="SMART" id="SM00987">
    <property type="entry name" value="UreE_C"/>
    <property type="match status" value="1"/>
</dbReference>
<proteinExistence type="inferred from homology"/>
<evidence type="ECO:0000256" key="9">
    <source>
        <dbReference type="ARBA" id="ARBA00023204"/>
    </source>
</evidence>
<keyword evidence="3" id="KW-0004">4Fe-4S</keyword>
<dbReference type="Pfam" id="PF03167">
    <property type="entry name" value="UDG"/>
    <property type="match status" value="1"/>
</dbReference>
<dbReference type="Gene3D" id="3.40.470.10">
    <property type="entry name" value="Uracil-DNA glycosylase-like domain"/>
    <property type="match status" value="1"/>
</dbReference>
<evidence type="ECO:0000313" key="12">
    <source>
        <dbReference type="Proteomes" id="UP001161390"/>
    </source>
</evidence>
<comment type="similarity">
    <text evidence="1">Belongs to the uracil-DNA glycosylase (UDG) superfamily. Type 4 (UDGa) family.</text>
</comment>
<evidence type="ECO:0000256" key="4">
    <source>
        <dbReference type="ARBA" id="ARBA00022723"/>
    </source>
</evidence>
<dbReference type="SMART" id="SM00986">
    <property type="entry name" value="UDG"/>
    <property type="match status" value="1"/>
</dbReference>
<dbReference type="PANTHER" id="PTHR33693">
    <property type="entry name" value="TYPE-5 URACIL-DNA GLYCOSYLASE"/>
    <property type="match status" value="1"/>
</dbReference>
<organism evidence="11 12">
    <name type="scientific">Algimonas porphyrae</name>
    <dbReference type="NCBI Taxonomy" id="1128113"/>
    <lineage>
        <taxon>Bacteria</taxon>
        <taxon>Pseudomonadati</taxon>
        <taxon>Pseudomonadota</taxon>
        <taxon>Alphaproteobacteria</taxon>
        <taxon>Maricaulales</taxon>
        <taxon>Robiginitomaculaceae</taxon>
        <taxon>Algimonas</taxon>
    </lineage>
</organism>
<dbReference type="EMBL" id="BSNJ01000004">
    <property type="protein sequence ID" value="GLQ21149.1"/>
    <property type="molecule type" value="Genomic_DNA"/>
</dbReference>
<evidence type="ECO:0000256" key="8">
    <source>
        <dbReference type="ARBA" id="ARBA00023014"/>
    </source>
</evidence>
<accession>A0ABQ5V361</accession>